<evidence type="ECO:0000313" key="4">
    <source>
        <dbReference type="Proteomes" id="UP000807716"/>
    </source>
</evidence>
<dbReference type="Gene3D" id="1.25.40.10">
    <property type="entry name" value="Tetratricopeptide repeat domain"/>
    <property type="match status" value="4"/>
</dbReference>
<feature type="compositionally biased region" description="Low complexity" evidence="2">
    <location>
        <begin position="63"/>
        <end position="74"/>
    </location>
</feature>
<dbReference type="AlphaFoldDB" id="A0A9P6PTL6"/>
<gene>
    <name evidence="3" type="ORF">DFQ27_007177</name>
</gene>
<feature type="region of interest" description="Disordered" evidence="2">
    <location>
        <begin position="148"/>
        <end position="169"/>
    </location>
</feature>
<dbReference type="EMBL" id="JAAAJB010000554">
    <property type="protein sequence ID" value="KAG0253831.1"/>
    <property type="molecule type" value="Genomic_DNA"/>
</dbReference>
<keyword evidence="4" id="KW-1185">Reference proteome</keyword>
<dbReference type="SMART" id="SM00671">
    <property type="entry name" value="SEL1"/>
    <property type="match status" value="10"/>
</dbReference>
<dbReference type="Proteomes" id="UP000807716">
    <property type="component" value="Unassembled WGS sequence"/>
</dbReference>
<feature type="compositionally biased region" description="Low complexity" evidence="2">
    <location>
        <begin position="153"/>
        <end position="165"/>
    </location>
</feature>
<comment type="caution">
    <text evidence="3">The sequence shown here is derived from an EMBL/GenBank/DDBJ whole genome shotgun (WGS) entry which is preliminary data.</text>
</comment>
<feature type="region of interest" description="Disordered" evidence="2">
    <location>
        <begin position="56"/>
        <end position="80"/>
    </location>
</feature>
<dbReference type="PANTHER" id="PTHR11102">
    <property type="entry name" value="SEL-1-LIKE PROTEIN"/>
    <property type="match status" value="1"/>
</dbReference>
<sequence length="474" mass="52594">MDVDAQVSLARMYQEGDLVPKNASWSFHWSLQAARQGHVASQVRVANAYFEPQHPDDSAIGDSSLSSSSSSSLSQNHFGKPDNARAAEWYREAALNGEPSAQNRLGWLYDNGKGVIRDDTEAMKWFTRAAEQGYSVAQFNLGCMYEQGRDGSGRSSSNSSSSSNDTEQYNAHAKERMKHWFTLSAQQGFALGQVSLGDLYAYGINPTDDATAVSWYRRAANQLNAKGQYKLSLMLYYGRGVDQNYESSARWCRWAAEAGNADSQVLYGVMHALGHGVAQDDSKAVEWCRRAADQGHAVGQFNMGSAYDLGQGVDQDDMEALRWYMKSATQEYGFAQFAVGSLFELGGSGGQGIERSMDEAAFWYGKAIQQKDGPWEAKPHWDIMCSDERRALKTDAELVSWYVQQAEQGNAAAQYNVGLMHEKALLGVPKNVFQAIEWYDKAAKQGHDASGERQKFLSRVHSFQVGDEQVMQVH</sequence>
<organism evidence="3 4">
    <name type="scientific">Actinomortierella ambigua</name>
    <dbReference type="NCBI Taxonomy" id="1343610"/>
    <lineage>
        <taxon>Eukaryota</taxon>
        <taxon>Fungi</taxon>
        <taxon>Fungi incertae sedis</taxon>
        <taxon>Mucoromycota</taxon>
        <taxon>Mortierellomycotina</taxon>
        <taxon>Mortierellomycetes</taxon>
        <taxon>Mortierellales</taxon>
        <taxon>Mortierellaceae</taxon>
        <taxon>Actinomortierella</taxon>
    </lineage>
</organism>
<evidence type="ECO:0000313" key="3">
    <source>
        <dbReference type="EMBL" id="KAG0253831.1"/>
    </source>
</evidence>
<dbReference type="Pfam" id="PF08238">
    <property type="entry name" value="Sel1"/>
    <property type="match status" value="10"/>
</dbReference>
<dbReference type="OrthoDB" id="2384430at2759"/>
<comment type="similarity">
    <text evidence="1">Belongs to the sel-1 family.</text>
</comment>
<reference evidence="3" key="1">
    <citation type="journal article" date="2020" name="Fungal Divers.">
        <title>Resolving the Mortierellaceae phylogeny through synthesis of multi-gene phylogenetics and phylogenomics.</title>
        <authorList>
            <person name="Vandepol N."/>
            <person name="Liber J."/>
            <person name="Desiro A."/>
            <person name="Na H."/>
            <person name="Kennedy M."/>
            <person name="Barry K."/>
            <person name="Grigoriev I.V."/>
            <person name="Miller A.N."/>
            <person name="O'Donnell K."/>
            <person name="Stajich J.E."/>
            <person name="Bonito G."/>
        </authorList>
    </citation>
    <scope>NUCLEOTIDE SEQUENCE</scope>
    <source>
        <strain evidence="3">BC1065</strain>
    </source>
</reference>
<evidence type="ECO:0000256" key="1">
    <source>
        <dbReference type="ARBA" id="ARBA00038101"/>
    </source>
</evidence>
<dbReference type="SUPFAM" id="SSF81901">
    <property type="entry name" value="HCP-like"/>
    <property type="match status" value="4"/>
</dbReference>
<name>A0A9P6PTL6_9FUNG</name>
<dbReference type="PANTHER" id="PTHR11102:SF160">
    <property type="entry name" value="ERAD-ASSOCIATED E3 UBIQUITIN-PROTEIN LIGASE COMPONENT HRD3"/>
    <property type="match status" value="1"/>
</dbReference>
<evidence type="ECO:0008006" key="5">
    <source>
        <dbReference type="Google" id="ProtNLM"/>
    </source>
</evidence>
<dbReference type="InterPro" id="IPR011990">
    <property type="entry name" value="TPR-like_helical_dom_sf"/>
</dbReference>
<accession>A0A9P6PTL6</accession>
<proteinExistence type="inferred from homology"/>
<dbReference type="InterPro" id="IPR050767">
    <property type="entry name" value="Sel1_AlgK"/>
</dbReference>
<evidence type="ECO:0000256" key="2">
    <source>
        <dbReference type="SAM" id="MobiDB-lite"/>
    </source>
</evidence>
<dbReference type="InterPro" id="IPR006597">
    <property type="entry name" value="Sel1-like"/>
</dbReference>
<protein>
    <recommendedName>
        <fullName evidence="5">HCP-like protein</fullName>
    </recommendedName>
</protein>